<accession>A0A6J6MM98</accession>
<name>A0A6J6MM98_9ZZZZ</name>
<evidence type="ECO:0000313" key="1">
    <source>
        <dbReference type="EMBL" id="CAB4674609.1"/>
    </source>
</evidence>
<proteinExistence type="predicted"/>
<organism evidence="1">
    <name type="scientific">freshwater metagenome</name>
    <dbReference type="NCBI Taxonomy" id="449393"/>
    <lineage>
        <taxon>unclassified sequences</taxon>
        <taxon>metagenomes</taxon>
        <taxon>ecological metagenomes</taxon>
    </lineage>
</organism>
<dbReference type="AlphaFoldDB" id="A0A6J6MM98"/>
<protein>
    <submittedName>
        <fullName evidence="1">Unannotated protein</fullName>
    </submittedName>
</protein>
<dbReference type="EMBL" id="CAEZXH010000002">
    <property type="protein sequence ID" value="CAB4674609.1"/>
    <property type="molecule type" value="Genomic_DNA"/>
</dbReference>
<sequence>MHLRKSGLSVTALIAVNLMVLGTFQFQSAVAENISDEQFAVQPPPGVGYTGYLVNNTRSLVRFSSFLVNFKTTGGKITGVVPCNNLRKCPTNFGAQYTDVNLSLCENNADTKGNDGDVNCVRGIKTKNLLTNKESTKFIPRPELTADFNSIVKGDRTQGLPNGGNPLVVSIPSAPHEGGTLYLVKTDFYAMRNSINEPFKLDLITSGIYPVKIERGNFQPGGANLTPANYVGQVLAARDRATEPPYIGGSAPDAQCLMAIKKICIVPQAFPENTAFGLTLRLQKGFTSWLYGRMANPLISVVKPGAANPDNMLVNIFAEPVKVPVPYGWIKNSELPPSLLEKYSQDRSGTFYAGKNRAAPLDSVSILKGLSNNFGASAIDELLGWMPLLGDKAEAMPSQWSFQTLILDSSTASEISKCTNQTKGLTGLIFTNATVYSSGAPTYDANSGSLDYQVAAPHFKPDGSLMAGSYDLVLNSDVARCLYGFTQAPVGASVSVTSNDGIDQVATVIVSEKDGFLRLGAYGFGFSAPKIKIKLNQPKAIKK</sequence>
<reference evidence="1" key="1">
    <citation type="submission" date="2020-05" db="EMBL/GenBank/DDBJ databases">
        <authorList>
            <person name="Chiriac C."/>
            <person name="Salcher M."/>
            <person name="Ghai R."/>
            <person name="Kavagutti S V."/>
        </authorList>
    </citation>
    <scope>NUCLEOTIDE SEQUENCE</scope>
</reference>
<gene>
    <name evidence="1" type="ORF">UFOPK2360_00082</name>
</gene>